<evidence type="ECO:0000259" key="11">
    <source>
        <dbReference type="Pfam" id="PF11356"/>
    </source>
</evidence>
<keyword evidence="3" id="KW-1003">Cell membrane</keyword>
<feature type="region of interest" description="Disordered" evidence="9">
    <location>
        <begin position="158"/>
        <end position="182"/>
    </location>
</feature>
<evidence type="ECO:0000313" key="13">
    <source>
        <dbReference type="Proteomes" id="UP000196573"/>
    </source>
</evidence>
<evidence type="ECO:0000313" key="12">
    <source>
        <dbReference type="EMBL" id="SMA49307.1"/>
    </source>
</evidence>
<evidence type="ECO:0000256" key="4">
    <source>
        <dbReference type="ARBA" id="ARBA00022519"/>
    </source>
</evidence>
<dbReference type="EMBL" id="FWPT01000007">
    <property type="protein sequence ID" value="SMA49307.1"/>
    <property type="molecule type" value="Genomic_DNA"/>
</dbReference>
<dbReference type="Proteomes" id="UP000196573">
    <property type="component" value="Unassembled WGS sequence"/>
</dbReference>
<evidence type="ECO:0000256" key="5">
    <source>
        <dbReference type="ARBA" id="ARBA00022692"/>
    </source>
</evidence>
<sequence length="208" mass="23084">MNTDSMVRAQQWLMKYHRQLLLILICIGLIYSVGVHVQRFYLDFTTPAPEKIQQTQAPRQKALAINEFKLLFGQAEDKPRNLRSAEIPATTLSLILRGALAGGEPASAIIQGNDGQDRLYLVGETIAGGAVLESVHTQHVVINHNGRLQKLLFPEARSQQVESYTPPPPSSARSDRLPDGPVAEARELEERMERLRQRVNNDAGGQGN</sequence>
<evidence type="ECO:0000256" key="1">
    <source>
        <dbReference type="ARBA" id="ARBA00004533"/>
    </source>
</evidence>
<dbReference type="GO" id="GO:0015031">
    <property type="term" value="P:protein transport"/>
    <property type="evidence" value="ECO:0007669"/>
    <property type="project" value="UniProtKB-KW"/>
</dbReference>
<evidence type="ECO:0000256" key="6">
    <source>
        <dbReference type="ARBA" id="ARBA00022927"/>
    </source>
</evidence>
<protein>
    <submittedName>
        <fullName evidence="12">Type II secretion system protein N</fullName>
    </submittedName>
</protein>
<keyword evidence="2" id="KW-0813">Transport</keyword>
<keyword evidence="5 10" id="KW-0812">Transmembrane</keyword>
<keyword evidence="13" id="KW-1185">Reference proteome</keyword>
<reference evidence="12 13" key="1">
    <citation type="submission" date="2017-03" db="EMBL/GenBank/DDBJ databases">
        <authorList>
            <person name="Afonso C.L."/>
            <person name="Miller P.J."/>
            <person name="Scott M.A."/>
            <person name="Spackman E."/>
            <person name="Goraichik I."/>
            <person name="Dimitrov K.M."/>
            <person name="Suarez D.L."/>
            <person name="Swayne D.E."/>
        </authorList>
    </citation>
    <scope>NUCLEOTIDE SEQUENCE [LARGE SCALE GENOMIC DNA]</scope>
    <source>
        <strain evidence="12">SB41UT1</strain>
    </source>
</reference>
<feature type="compositionally biased region" description="Basic and acidic residues" evidence="9">
    <location>
        <begin position="173"/>
        <end position="182"/>
    </location>
</feature>
<dbReference type="OrthoDB" id="5574088at2"/>
<evidence type="ECO:0000256" key="8">
    <source>
        <dbReference type="ARBA" id="ARBA00023136"/>
    </source>
</evidence>
<keyword evidence="7 10" id="KW-1133">Transmembrane helix</keyword>
<organism evidence="12 13">
    <name type="scientific">Parendozoicomonas haliclonae</name>
    <dbReference type="NCBI Taxonomy" id="1960125"/>
    <lineage>
        <taxon>Bacteria</taxon>
        <taxon>Pseudomonadati</taxon>
        <taxon>Pseudomonadota</taxon>
        <taxon>Gammaproteobacteria</taxon>
        <taxon>Oceanospirillales</taxon>
        <taxon>Endozoicomonadaceae</taxon>
        <taxon>Parendozoicomonas</taxon>
    </lineage>
</organism>
<feature type="domain" description="Type II secretion system protein GspC N-terminal" evidence="11">
    <location>
        <begin position="50"/>
        <end position="152"/>
    </location>
</feature>
<dbReference type="GO" id="GO:0005886">
    <property type="term" value="C:plasma membrane"/>
    <property type="evidence" value="ECO:0007669"/>
    <property type="project" value="UniProtKB-SubCell"/>
</dbReference>
<dbReference type="AlphaFoldDB" id="A0A1X7AMA0"/>
<comment type="subcellular location">
    <subcellularLocation>
        <location evidence="1">Cell inner membrane</location>
    </subcellularLocation>
</comment>
<keyword evidence="4" id="KW-0997">Cell inner membrane</keyword>
<dbReference type="Gene3D" id="2.30.30.830">
    <property type="match status" value="1"/>
</dbReference>
<keyword evidence="8 10" id="KW-0472">Membrane</keyword>
<keyword evidence="6" id="KW-0653">Protein transport</keyword>
<evidence type="ECO:0000256" key="2">
    <source>
        <dbReference type="ARBA" id="ARBA00022448"/>
    </source>
</evidence>
<proteinExistence type="predicted"/>
<accession>A0A1X7AMA0</accession>
<evidence type="ECO:0000256" key="9">
    <source>
        <dbReference type="SAM" id="MobiDB-lite"/>
    </source>
</evidence>
<dbReference type="Pfam" id="PF11356">
    <property type="entry name" value="T2SSC"/>
    <property type="match status" value="1"/>
</dbReference>
<feature type="transmembrane region" description="Helical" evidence="10">
    <location>
        <begin position="20"/>
        <end position="41"/>
    </location>
</feature>
<dbReference type="RefSeq" id="WP_087111607.1">
    <property type="nucleotide sequence ID" value="NZ_CBCSCN010000007.1"/>
</dbReference>
<evidence type="ECO:0000256" key="7">
    <source>
        <dbReference type="ARBA" id="ARBA00022989"/>
    </source>
</evidence>
<gene>
    <name evidence="12" type="primary">xcpP</name>
    <name evidence="12" type="ORF">EHSB41UT_03170</name>
</gene>
<evidence type="ECO:0000256" key="10">
    <source>
        <dbReference type="SAM" id="Phobius"/>
    </source>
</evidence>
<dbReference type="InterPro" id="IPR024961">
    <property type="entry name" value="T2SS_GspC_N"/>
</dbReference>
<name>A0A1X7AMA0_9GAMM</name>
<evidence type="ECO:0000256" key="3">
    <source>
        <dbReference type="ARBA" id="ARBA00022475"/>
    </source>
</evidence>